<comment type="caution">
    <text evidence="1">The sequence shown here is derived from an EMBL/GenBank/DDBJ whole genome shotgun (WGS) entry which is preliminary data.</text>
</comment>
<proteinExistence type="predicted"/>
<accession>A0A5B6V8T1</accession>
<reference evidence="2" key="1">
    <citation type="journal article" date="2019" name="Plant Biotechnol. J.">
        <title>Genome sequencing of the Australian wild diploid species Gossypium australe highlights disease resistance and delayed gland morphogenesis.</title>
        <authorList>
            <person name="Cai Y."/>
            <person name="Cai X."/>
            <person name="Wang Q."/>
            <person name="Wang P."/>
            <person name="Zhang Y."/>
            <person name="Cai C."/>
            <person name="Xu Y."/>
            <person name="Wang K."/>
            <person name="Zhou Z."/>
            <person name="Wang C."/>
            <person name="Geng S."/>
            <person name="Li B."/>
            <person name="Dong Q."/>
            <person name="Hou Y."/>
            <person name="Wang H."/>
            <person name="Ai P."/>
            <person name="Liu Z."/>
            <person name="Yi F."/>
            <person name="Sun M."/>
            <person name="An G."/>
            <person name="Cheng J."/>
            <person name="Zhang Y."/>
            <person name="Shi Q."/>
            <person name="Xie Y."/>
            <person name="Shi X."/>
            <person name="Chang Y."/>
            <person name="Huang F."/>
            <person name="Chen Y."/>
            <person name="Hong S."/>
            <person name="Mi L."/>
            <person name="Sun Q."/>
            <person name="Zhang L."/>
            <person name="Zhou B."/>
            <person name="Peng R."/>
            <person name="Zhang X."/>
            <person name="Liu F."/>
        </authorList>
    </citation>
    <scope>NUCLEOTIDE SEQUENCE [LARGE SCALE GENOMIC DNA]</scope>
    <source>
        <strain evidence="2">cv. PA1801</strain>
    </source>
</reference>
<organism evidence="1 2">
    <name type="scientific">Gossypium australe</name>
    <dbReference type="NCBI Taxonomy" id="47621"/>
    <lineage>
        <taxon>Eukaryota</taxon>
        <taxon>Viridiplantae</taxon>
        <taxon>Streptophyta</taxon>
        <taxon>Embryophyta</taxon>
        <taxon>Tracheophyta</taxon>
        <taxon>Spermatophyta</taxon>
        <taxon>Magnoliopsida</taxon>
        <taxon>eudicotyledons</taxon>
        <taxon>Gunneridae</taxon>
        <taxon>Pentapetalae</taxon>
        <taxon>rosids</taxon>
        <taxon>malvids</taxon>
        <taxon>Malvales</taxon>
        <taxon>Malvaceae</taxon>
        <taxon>Malvoideae</taxon>
        <taxon>Gossypium</taxon>
    </lineage>
</organism>
<dbReference type="OrthoDB" id="1938246at2759"/>
<name>A0A5B6V8T1_9ROSI</name>
<gene>
    <name evidence="1" type="ORF">EPI10_000739</name>
</gene>
<dbReference type="Proteomes" id="UP000325315">
    <property type="component" value="Unassembled WGS sequence"/>
</dbReference>
<evidence type="ECO:0000313" key="1">
    <source>
        <dbReference type="EMBL" id="KAA3465588.1"/>
    </source>
</evidence>
<sequence>MVQGLARNRFFPLSLKRDLVRGIWENGTRVILAGEGSLWVTWIKEYVLKGHTFWEVAPSSTCN</sequence>
<protein>
    <submittedName>
        <fullName evidence="1">Uncharacterized protein</fullName>
    </submittedName>
</protein>
<evidence type="ECO:0000313" key="2">
    <source>
        <dbReference type="Proteomes" id="UP000325315"/>
    </source>
</evidence>
<dbReference type="AlphaFoldDB" id="A0A5B6V8T1"/>
<dbReference type="EMBL" id="SMMG02000007">
    <property type="protein sequence ID" value="KAA3465588.1"/>
    <property type="molecule type" value="Genomic_DNA"/>
</dbReference>
<keyword evidence="2" id="KW-1185">Reference proteome</keyword>